<dbReference type="InterPro" id="IPR000182">
    <property type="entry name" value="GNAT_dom"/>
</dbReference>
<dbReference type="InterPro" id="IPR052523">
    <property type="entry name" value="Trichothecene_AcTrans"/>
</dbReference>
<name>A0AAE0NTG0_9PEZI</name>
<comment type="caution">
    <text evidence="2">The sequence shown here is derived from an EMBL/GenBank/DDBJ whole genome shotgun (WGS) entry which is preliminary data.</text>
</comment>
<proteinExistence type="predicted"/>
<dbReference type="SUPFAM" id="SSF55729">
    <property type="entry name" value="Acyl-CoA N-acyltransferases (Nat)"/>
    <property type="match status" value="1"/>
</dbReference>
<gene>
    <name evidence="2" type="ORF">B0H63DRAFT_392804</name>
</gene>
<reference evidence="2" key="1">
    <citation type="journal article" date="2023" name="Mol. Phylogenet. Evol.">
        <title>Genome-scale phylogeny and comparative genomics of the fungal order Sordariales.</title>
        <authorList>
            <person name="Hensen N."/>
            <person name="Bonometti L."/>
            <person name="Westerberg I."/>
            <person name="Brannstrom I.O."/>
            <person name="Guillou S."/>
            <person name="Cros-Aarteil S."/>
            <person name="Calhoun S."/>
            <person name="Haridas S."/>
            <person name="Kuo A."/>
            <person name="Mondo S."/>
            <person name="Pangilinan J."/>
            <person name="Riley R."/>
            <person name="LaButti K."/>
            <person name="Andreopoulos B."/>
            <person name="Lipzen A."/>
            <person name="Chen C."/>
            <person name="Yan M."/>
            <person name="Daum C."/>
            <person name="Ng V."/>
            <person name="Clum A."/>
            <person name="Steindorff A."/>
            <person name="Ohm R.A."/>
            <person name="Martin F."/>
            <person name="Silar P."/>
            <person name="Natvig D.O."/>
            <person name="Lalanne C."/>
            <person name="Gautier V."/>
            <person name="Ament-Velasquez S.L."/>
            <person name="Kruys A."/>
            <person name="Hutchinson M.I."/>
            <person name="Powell A.J."/>
            <person name="Barry K."/>
            <person name="Miller A.N."/>
            <person name="Grigoriev I.V."/>
            <person name="Debuchy R."/>
            <person name="Gladieux P."/>
            <person name="Hiltunen Thoren M."/>
            <person name="Johannesson H."/>
        </authorList>
    </citation>
    <scope>NUCLEOTIDE SEQUENCE</scope>
    <source>
        <strain evidence="2">CBS 232.78</strain>
    </source>
</reference>
<sequence>MSLTFSGCTVEDAAALAINNAGAFWGQPYWRMIWPADAQLSYITEQLKNRIAARVLLIDRDERRHEKAVDNDTGAVVGYARWLLPPALQSEWTEAQVPDVDDKAKKVFEELADSAVWNPGAGTSINTDVLDAKIASTKQRILAGREFIQLDYLAVHPDSQGRGVATSLVLRGVRQAERLGWPIFVLAFDVSRGVYLRQGFREVEQLLQDDRPYGGSGNYNTYFLVYEPASSSKVA</sequence>
<evidence type="ECO:0000313" key="2">
    <source>
        <dbReference type="EMBL" id="KAK3387416.1"/>
    </source>
</evidence>
<dbReference type="CDD" id="cd04301">
    <property type="entry name" value="NAT_SF"/>
    <property type="match status" value="1"/>
</dbReference>
<reference evidence="2" key="2">
    <citation type="submission" date="2023-06" db="EMBL/GenBank/DDBJ databases">
        <authorList>
            <consortium name="Lawrence Berkeley National Laboratory"/>
            <person name="Haridas S."/>
            <person name="Hensen N."/>
            <person name="Bonometti L."/>
            <person name="Westerberg I."/>
            <person name="Brannstrom I.O."/>
            <person name="Guillou S."/>
            <person name="Cros-Aarteil S."/>
            <person name="Calhoun S."/>
            <person name="Kuo A."/>
            <person name="Mondo S."/>
            <person name="Pangilinan J."/>
            <person name="Riley R."/>
            <person name="LaButti K."/>
            <person name="Andreopoulos B."/>
            <person name="Lipzen A."/>
            <person name="Chen C."/>
            <person name="Yanf M."/>
            <person name="Daum C."/>
            <person name="Ng V."/>
            <person name="Clum A."/>
            <person name="Steindorff A."/>
            <person name="Ohm R."/>
            <person name="Martin F."/>
            <person name="Silar P."/>
            <person name="Natvig D."/>
            <person name="Lalanne C."/>
            <person name="Gautier V."/>
            <person name="Ament-velasquez S.L."/>
            <person name="Kruys A."/>
            <person name="Hutchinson M.I."/>
            <person name="Powell A.J."/>
            <person name="Barry K."/>
            <person name="Miller A.N."/>
            <person name="Grigoriev I.V."/>
            <person name="Debuchy R."/>
            <person name="Gladieux P."/>
            <person name="Thoren M.H."/>
            <person name="Johannesson H."/>
        </authorList>
    </citation>
    <scope>NUCLEOTIDE SEQUENCE</scope>
    <source>
        <strain evidence="2">CBS 232.78</strain>
    </source>
</reference>
<evidence type="ECO:0000259" key="1">
    <source>
        <dbReference type="PROSITE" id="PS51186"/>
    </source>
</evidence>
<dbReference type="PANTHER" id="PTHR42791:SF2">
    <property type="entry name" value="N-ACETYLTRANSFERASE DOMAIN-CONTAINING PROTEIN"/>
    <property type="match status" value="1"/>
</dbReference>
<dbReference type="AlphaFoldDB" id="A0AAE0NTG0"/>
<dbReference type="InterPro" id="IPR016181">
    <property type="entry name" value="Acyl_CoA_acyltransferase"/>
</dbReference>
<dbReference type="PROSITE" id="PS51186">
    <property type="entry name" value="GNAT"/>
    <property type="match status" value="1"/>
</dbReference>
<evidence type="ECO:0000313" key="3">
    <source>
        <dbReference type="Proteomes" id="UP001285441"/>
    </source>
</evidence>
<keyword evidence="3" id="KW-1185">Reference proteome</keyword>
<dbReference type="Gene3D" id="3.40.630.30">
    <property type="match status" value="1"/>
</dbReference>
<accession>A0AAE0NTG0</accession>
<protein>
    <recommendedName>
        <fullName evidence="1">N-acetyltransferase domain-containing protein</fullName>
    </recommendedName>
</protein>
<dbReference type="GO" id="GO:0016747">
    <property type="term" value="F:acyltransferase activity, transferring groups other than amino-acyl groups"/>
    <property type="evidence" value="ECO:0007669"/>
    <property type="project" value="InterPro"/>
</dbReference>
<feature type="domain" description="N-acetyltransferase" evidence="1">
    <location>
        <begin position="87"/>
        <end position="225"/>
    </location>
</feature>
<dbReference type="Proteomes" id="UP001285441">
    <property type="component" value="Unassembled WGS sequence"/>
</dbReference>
<dbReference type="Pfam" id="PF00583">
    <property type="entry name" value="Acetyltransf_1"/>
    <property type="match status" value="1"/>
</dbReference>
<dbReference type="PANTHER" id="PTHR42791">
    <property type="entry name" value="GNAT FAMILY ACETYLTRANSFERASE"/>
    <property type="match status" value="1"/>
</dbReference>
<organism evidence="2 3">
    <name type="scientific">Podospora didyma</name>
    <dbReference type="NCBI Taxonomy" id="330526"/>
    <lineage>
        <taxon>Eukaryota</taxon>
        <taxon>Fungi</taxon>
        <taxon>Dikarya</taxon>
        <taxon>Ascomycota</taxon>
        <taxon>Pezizomycotina</taxon>
        <taxon>Sordariomycetes</taxon>
        <taxon>Sordariomycetidae</taxon>
        <taxon>Sordariales</taxon>
        <taxon>Podosporaceae</taxon>
        <taxon>Podospora</taxon>
    </lineage>
</organism>
<dbReference type="EMBL" id="JAULSW010000003">
    <property type="protein sequence ID" value="KAK3387416.1"/>
    <property type="molecule type" value="Genomic_DNA"/>
</dbReference>